<dbReference type="EMBL" id="JBICBT010001015">
    <property type="protein sequence ID" value="KAL3087802.1"/>
    <property type="molecule type" value="Genomic_DNA"/>
</dbReference>
<keyword evidence="3" id="KW-1185">Reference proteome</keyword>
<evidence type="ECO:0000313" key="2">
    <source>
        <dbReference type="EMBL" id="KAL3087802.1"/>
    </source>
</evidence>
<reference evidence="2 3" key="1">
    <citation type="submission" date="2024-10" db="EMBL/GenBank/DDBJ databases">
        <authorList>
            <person name="Kim D."/>
        </authorList>
    </citation>
    <scope>NUCLEOTIDE SEQUENCE [LARGE SCALE GENOMIC DNA]</scope>
    <source>
        <strain evidence="2">BH-2024</strain>
    </source>
</reference>
<sequence>MTLFVTTNLFNGLTKALDEAAGGGKVQNVRRRRTINGPKKEIRMNMRHASAPLLPLLLFAICASIGTAQPATAAEHDRNRDADTIAAEFVALQYPEARRLLEQLQRQDAEEDVEEDEQPLPYPGADGIETRADSIPLEHTVLQKRILVPPRRMMKLAQMMQKQKEGAPRTKVPSTNSDETEQREDSGGAEEDEENGGRRWRQNNGGVWAKRHIKDSTSPAGFQKMDEFKNNMMRALINLRRYRR</sequence>
<organism evidence="2 3">
    <name type="scientific">Heterodera trifolii</name>
    <dbReference type="NCBI Taxonomy" id="157864"/>
    <lineage>
        <taxon>Eukaryota</taxon>
        <taxon>Metazoa</taxon>
        <taxon>Ecdysozoa</taxon>
        <taxon>Nematoda</taxon>
        <taxon>Chromadorea</taxon>
        <taxon>Rhabditida</taxon>
        <taxon>Tylenchina</taxon>
        <taxon>Tylenchomorpha</taxon>
        <taxon>Tylenchoidea</taxon>
        <taxon>Heteroderidae</taxon>
        <taxon>Heteroderinae</taxon>
        <taxon>Heterodera</taxon>
    </lineage>
</organism>
<protein>
    <submittedName>
        <fullName evidence="2">Uncharacterized protein</fullName>
    </submittedName>
</protein>
<evidence type="ECO:0000256" key="1">
    <source>
        <dbReference type="SAM" id="MobiDB-lite"/>
    </source>
</evidence>
<feature type="compositionally biased region" description="Acidic residues" evidence="1">
    <location>
        <begin position="178"/>
        <end position="194"/>
    </location>
</feature>
<name>A0ABD2JB76_9BILA</name>
<feature type="region of interest" description="Disordered" evidence="1">
    <location>
        <begin position="157"/>
        <end position="224"/>
    </location>
</feature>
<dbReference type="AlphaFoldDB" id="A0ABD2JB76"/>
<dbReference type="Proteomes" id="UP001620626">
    <property type="component" value="Unassembled WGS sequence"/>
</dbReference>
<feature type="region of interest" description="Disordered" evidence="1">
    <location>
        <begin position="105"/>
        <end position="125"/>
    </location>
</feature>
<gene>
    <name evidence="2" type="ORF">niasHT_029566</name>
</gene>
<evidence type="ECO:0000313" key="3">
    <source>
        <dbReference type="Proteomes" id="UP001620626"/>
    </source>
</evidence>
<feature type="compositionally biased region" description="Acidic residues" evidence="1">
    <location>
        <begin position="109"/>
        <end position="118"/>
    </location>
</feature>
<comment type="caution">
    <text evidence="2">The sequence shown here is derived from an EMBL/GenBank/DDBJ whole genome shotgun (WGS) entry which is preliminary data.</text>
</comment>
<accession>A0ABD2JB76</accession>
<proteinExistence type="predicted"/>